<dbReference type="PANTHER" id="PTHR38030:SF2">
    <property type="entry name" value="PROTOPORPHYRINOGEN IX DEHYDROGENASE [QUINONE]"/>
    <property type="match status" value="1"/>
</dbReference>
<dbReference type="KEGG" id="acel:acsn021_02690"/>
<dbReference type="GO" id="GO:0016651">
    <property type="term" value="F:oxidoreductase activity, acting on NAD(P)H"/>
    <property type="evidence" value="ECO:0007669"/>
    <property type="project" value="UniProtKB-ARBA"/>
</dbReference>
<dbReference type="InterPro" id="IPR029039">
    <property type="entry name" value="Flavoprotein-like_sf"/>
</dbReference>
<dbReference type="RefSeq" id="WP_184093771.1">
    <property type="nucleotide sequence ID" value="NZ_AP023367.1"/>
</dbReference>
<dbReference type="GO" id="GO:0010181">
    <property type="term" value="F:FMN binding"/>
    <property type="evidence" value="ECO:0007669"/>
    <property type="project" value="InterPro"/>
</dbReference>
<keyword evidence="2" id="KW-1185">Reference proteome</keyword>
<dbReference type="PROSITE" id="PS50902">
    <property type="entry name" value="FLAVODOXIN_LIKE"/>
    <property type="match status" value="1"/>
</dbReference>
<accession>A0A6S6R030</accession>
<dbReference type="SUPFAM" id="SSF52218">
    <property type="entry name" value="Flavoproteins"/>
    <property type="match status" value="1"/>
</dbReference>
<dbReference type="InterPro" id="IPR008254">
    <property type="entry name" value="Flavodoxin/NO_synth"/>
</dbReference>
<dbReference type="Proteomes" id="UP000515561">
    <property type="component" value="Chromosome"/>
</dbReference>
<dbReference type="Gene3D" id="3.40.50.360">
    <property type="match status" value="1"/>
</dbReference>
<dbReference type="Pfam" id="PF12641">
    <property type="entry name" value="Flavodoxin_3"/>
    <property type="match status" value="1"/>
</dbReference>
<dbReference type="InterPro" id="IPR052200">
    <property type="entry name" value="Protoporphyrinogen_IX_DH"/>
</dbReference>
<protein>
    <submittedName>
        <fullName evidence="1">Flavodoxin</fullName>
    </submittedName>
</protein>
<proteinExistence type="predicted"/>
<dbReference type="PANTHER" id="PTHR38030">
    <property type="entry name" value="PROTOPORPHYRINOGEN IX DEHYDROGENASE [MENAQUINONE]"/>
    <property type="match status" value="1"/>
</dbReference>
<dbReference type="AlphaFoldDB" id="A0A6S6R030"/>
<dbReference type="GO" id="GO:0006783">
    <property type="term" value="P:heme biosynthetic process"/>
    <property type="evidence" value="ECO:0007669"/>
    <property type="project" value="TreeGrafter"/>
</dbReference>
<reference evidence="1 2" key="1">
    <citation type="journal article" date="2016" name="Int. J. Syst. Evol. Microbiol.">
        <title>Descriptions of Anaerotaenia torta gen. nov., sp. nov. and Anaerocolumna cellulosilytica gen. nov., sp. nov. isolated from a methanogenic reactor of cattle waste.</title>
        <authorList>
            <person name="Uek A."/>
            <person name="Ohtaki Y."/>
            <person name="Kaku N."/>
            <person name="Ueki K."/>
        </authorList>
    </citation>
    <scope>NUCLEOTIDE SEQUENCE [LARGE SCALE GENOMIC DNA]</scope>
    <source>
        <strain evidence="1 2">SN021</strain>
    </source>
</reference>
<evidence type="ECO:0000313" key="2">
    <source>
        <dbReference type="Proteomes" id="UP000515561"/>
    </source>
</evidence>
<name>A0A6S6R030_9FIRM</name>
<organism evidence="1 2">
    <name type="scientific">Anaerocolumna cellulosilytica</name>
    <dbReference type="NCBI Taxonomy" id="433286"/>
    <lineage>
        <taxon>Bacteria</taxon>
        <taxon>Bacillati</taxon>
        <taxon>Bacillota</taxon>
        <taxon>Clostridia</taxon>
        <taxon>Lachnospirales</taxon>
        <taxon>Lachnospiraceae</taxon>
        <taxon>Anaerocolumna</taxon>
    </lineage>
</organism>
<gene>
    <name evidence="1" type="ORF">acsn021_02690</name>
</gene>
<evidence type="ECO:0000313" key="1">
    <source>
        <dbReference type="EMBL" id="BCJ92700.1"/>
    </source>
</evidence>
<dbReference type="EMBL" id="AP023367">
    <property type="protein sequence ID" value="BCJ92700.1"/>
    <property type="molecule type" value="Genomic_DNA"/>
</dbReference>
<sequence length="170" mass="19115">MKVLVTYSSLTGNTQKVAEGIYEGIQAEVKDIKPMKEVTELDSYDVVLAGYWVDKGGPNEEAKKFLERLEGKKVGIFATLGYWPDTEHGWNSLMNGEEVVKEKNQVIAKYICQGKLNDSIIARFEKLPADNPHAITEEKRRRYAVAKNHPSEADIAHAAELFCERLSTNV</sequence>
<dbReference type="GO" id="GO:0070819">
    <property type="term" value="F:menaquinone-dependent protoporphyrinogen oxidase activity"/>
    <property type="evidence" value="ECO:0007669"/>
    <property type="project" value="TreeGrafter"/>
</dbReference>